<organism evidence="1 2">
    <name type="scientific">Neohortaea acidophila</name>
    <dbReference type="NCBI Taxonomy" id="245834"/>
    <lineage>
        <taxon>Eukaryota</taxon>
        <taxon>Fungi</taxon>
        <taxon>Dikarya</taxon>
        <taxon>Ascomycota</taxon>
        <taxon>Pezizomycotina</taxon>
        <taxon>Dothideomycetes</taxon>
        <taxon>Dothideomycetidae</taxon>
        <taxon>Mycosphaerellales</taxon>
        <taxon>Teratosphaeriaceae</taxon>
        <taxon>Neohortaea</taxon>
    </lineage>
</organism>
<dbReference type="InterPro" id="IPR036102">
    <property type="entry name" value="OsmC/Ohrsf"/>
</dbReference>
<dbReference type="InterPro" id="IPR003718">
    <property type="entry name" value="OsmC/Ohr_fam"/>
</dbReference>
<gene>
    <name evidence="1" type="ORF">BDY17DRAFT_322091</name>
</gene>
<dbReference type="Gene3D" id="3.30.300.20">
    <property type="match status" value="1"/>
</dbReference>
<sequence length="178" mass="19488">MASINNLLRPAYHSARSLAPGTRTFATTTHRRQTIPFEVTGKGKGVAQIVQVKNSHHEIKADAYPAFGGQDAAPSPLHYNLTSLSTCTQVTGSLVAKGLGIDLKGWNVSVDGRLDPGVLVEGVEGNANWRSIELRVEVVADVEEGVFRKFASETERRCPVTQLFKRSGVEWKSEWTKK</sequence>
<dbReference type="Proteomes" id="UP000799767">
    <property type="component" value="Unassembled WGS sequence"/>
</dbReference>
<dbReference type="EMBL" id="MU001633">
    <property type="protein sequence ID" value="KAF2485225.1"/>
    <property type="molecule type" value="Genomic_DNA"/>
</dbReference>
<dbReference type="RefSeq" id="XP_033591794.1">
    <property type="nucleotide sequence ID" value="XM_033736750.1"/>
</dbReference>
<dbReference type="SUPFAM" id="SSF82784">
    <property type="entry name" value="OsmC-like"/>
    <property type="match status" value="1"/>
</dbReference>
<protein>
    <submittedName>
        <fullName evidence="1">OsmC/Ohr family</fullName>
    </submittedName>
</protein>
<dbReference type="PANTHER" id="PTHR35368">
    <property type="entry name" value="HYDROPEROXIDE REDUCTASE"/>
    <property type="match status" value="1"/>
</dbReference>
<evidence type="ECO:0000313" key="2">
    <source>
        <dbReference type="Proteomes" id="UP000799767"/>
    </source>
</evidence>
<reference evidence="1" key="1">
    <citation type="journal article" date="2020" name="Stud. Mycol.">
        <title>101 Dothideomycetes genomes: a test case for predicting lifestyles and emergence of pathogens.</title>
        <authorList>
            <person name="Haridas S."/>
            <person name="Albert R."/>
            <person name="Binder M."/>
            <person name="Bloem J."/>
            <person name="Labutti K."/>
            <person name="Salamov A."/>
            <person name="Andreopoulos B."/>
            <person name="Baker S."/>
            <person name="Barry K."/>
            <person name="Bills G."/>
            <person name="Bluhm B."/>
            <person name="Cannon C."/>
            <person name="Castanera R."/>
            <person name="Culley D."/>
            <person name="Daum C."/>
            <person name="Ezra D."/>
            <person name="Gonzalez J."/>
            <person name="Henrissat B."/>
            <person name="Kuo A."/>
            <person name="Liang C."/>
            <person name="Lipzen A."/>
            <person name="Lutzoni F."/>
            <person name="Magnuson J."/>
            <person name="Mondo S."/>
            <person name="Nolan M."/>
            <person name="Ohm R."/>
            <person name="Pangilinan J."/>
            <person name="Park H.-J."/>
            <person name="Ramirez L."/>
            <person name="Alfaro M."/>
            <person name="Sun H."/>
            <person name="Tritt A."/>
            <person name="Yoshinaga Y."/>
            <person name="Zwiers L.-H."/>
            <person name="Turgeon B."/>
            <person name="Goodwin S."/>
            <person name="Spatafora J."/>
            <person name="Crous P."/>
            <person name="Grigoriev I."/>
        </authorList>
    </citation>
    <scope>NUCLEOTIDE SEQUENCE</scope>
    <source>
        <strain evidence="1">CBS 113389</strain>
    </source>
</reference>
<keyword evidence="2" id="KW-1185">Reference proteome</keyword>
<dbReference type="AlphaFoldDB" id="A0A6A6PYY3"/>
<dbReference type="PANTHER" id="PTHR35368:SF1">
    <property type="entry name" value="HYDROPEROXIDE REDUCTASE"/>
    <property type="match status" value="1"/>
</dbReference>
<dbReference type="OrthoDB" id="3906254at2759"/>
<accession>A0A6A6PYY3</accession>
<proteinExistence type="predicted"/>
<evidence type="ECO:0000313" key="1">
    <source>
        <dbReference type="EMBL" id="KAF2485225.1"/>
    </source>
</evidence>
<dbReference type="GeneID" id="54477752"/>
<dbReference type="InterPro" id="IPR052924">
    <property type="entry name" value="OsmC/Ohr_hydroprdx_reductase"/>
</dbReference>
<name>A0A6A6PYY3_9PEZI</name>
<dbReference type="Pfam" id="PF02566">
    <property type="entry name" value="OsmC"/>
    <property type="match status" value="1"/>
</dbReference>
<dbReference type="InterPro" id="IPR015946">
    <property type="entry name" value="KH_dom-like_a/b"/>
</dbReference>